<dbReference type="PANTHER" id="PTHR31096">
    <property type="entry name" value="ACT DOMAIN-CONTAINING PROTEIN ACR4-RELATED"/>
    <property type="match status" value="1"/>
</dbReference>
<evidence type="ECO:0000313" key="7">
    <source>
        <dbReference type="EMBL" id="KAJ8510149.1"/>
    </source>
</evidence>
<feature type="domain" description="ACT" evidence="6">
    <location>
        <begin position="339"/>
        <end position="418"/>
    </location>
</feature>
<dbReference type="FunFam" id="3.30.559.10:FF:000015">
    <property type="entry name" value="Spermidine hydroxycinnamoyl transferase"/>
    <property type="match status" value="1"/>
</dbReference>
<dbReference type="SUPFAM" id="SSF55021">
    <property type="entry name" value="ACT-like"/>
    <property type="match status" value="3"/>
</dbReference>
<gene>
    <name evidence="7" type="ORF">OPV22_000583</name>
</gene>
<dbReference type="InterPro" id="IPR045865">
    <property type="entry name" value="ACT-like_dom_sf"/>
</dbReference>
<accession>A0AAV8RUH9</accession>
<dbReference type="Pfam" id="PF01842">
    <property type="entry name" value="ACT"/>
    <property type="match status" value="2"/>
</dbReference>
<keyword evidence="2" id="KW-0808">Transferase</keyword>
<reference evidence="7 8" key="1">
    <citation type="submission" date="2022-12" db="EMBL/GenBank/DDBJ databases">
        <title>Chromosome-scale assembly of the Ensete ventricosum genome.</title>
        <authorList>
            <person name="Dussert Y."/>
            <person name="Stocks J."/>
            <person name="Wendawek A."/>
            <person name="Woldeyes F."/>
            <person name="Nichols R.A."/>
            <person name="Borrell J.S."/>
        </authorList>
    </citation>
    <scope>NUCLEOTIDE SEQUENCE [LARGE SCALE GENOMIC DNA]</scope>
    <source>
        <strain evidence="8">cv. Maze</strain>
        <tissue evidence="7">Seeds</tissue>
    </source>
</reference>
<comment type="caution">
    <text evidence="7">The sequence shown here is derived from an EMBL/GenBank/DDBJ whole genome shotgun (WGS) entry which is preliminary data.</text>
</comment>
<dbReference type="Pfam" id="PF02458">
    <property type="entry name" value="Transferase"/>
    <property type="match status" value="1"/>
</dbReference>
<sequence length="895" mass="100144">MGSYREEEVDDDEFAKLIRRMNPPRVVIDNESHHDATVIRVDSVNKHGILLEVVQVLTDLDLVISKAYISSDGSWFMDVFNVTDRDGNKVWNKETISYITKSLESDACFFPKLRSSVGITPSKEQTLIEVTGSDRPGLLSEICAVLATQMCHVDKAELWTHNTRVAAVLHVTDESTGGAIEDPERVSAIKKLLCNVLKGDNDSRTGRMTISLGLTHIDRRLHQLMFDDRDYERVGMMKAEVNDKSRPQVTVTDCLEKDYTVVVLRSKDRPKLLFDTICTLTDMQYVVFHGTVSSGKEGAYQEYYIRHVDGLPINSEGERQRLIQCLEAAIERRASEGLELELRTEDRFGFLSEITRIFRENGLTIRRAEISTEEGKVVDTFYLSEMSGNPVDAKTIDSIRRRIGQAVLRVKQNPLLPSKPLEVVSTVSLIFEVGWIIFPAPYINWGHLLSGFSDSPSVSSDIKMIADLREKFELTVRQWEPTLVPPAEETKKGFYFLTNLDQNIAVIVQTIYCFKSEEKGNEMAAEVIKEALAQVLVRYYPLAGRLTISKEGKLIVDCTGEGAVFVEAEADCEMEDVGDITKPDPDTLGKLVYSVPGAKNILEMPLLVAQVTKFSCGGFILGLAMNHCMFDGLGAMEFVNSWGETARGLPITVPPFIDRSVLRSRDPPVINFPHHEFAEIEDVSDTTTLYQEEMLYRSFCFDTEKLERVKRKVMADGTLDGCTTFEALSGLVWRARTEALKLQPGQKTKLLFAVDGRSRFDPPLPKGYFGNGIVLTNSLCTAGELLGSPLSFAVGLVQDAVKMVTDEYMRSAMDYFEATRARPSLTATVLITTWSRLSFHTTDFGWGEPVQSGPVTLPEKEVILFLSHGKERKSINVLLGLPTSAMASFQKLMDI</sequence>
<comment type="similarity">
    <text evidence="1">Belongs to the plant acyltransferase family.</text>
</comment>
<dbReference type="PANTHER" id="PTHR31096:SF55">
    <property type="entry name" value="ACT DOMAIN-CONTAINING PROTEIN ACR6"/>
    <property type="match status" value="1"/>
</dbReference>
<dbReference type="Pfam" id="PF13740">
    <property type="entry name" value="ACT_6"/>
    <property type="match status" value="1"/>
</dbReference>
<keyword evidence="3 5" id="KW-0677">Repeat</keyword>
<dbReference type="Gene3D" id="3.30.559.10">
    <property type="entry name" value="Chloramphenicol acetyltransferase-like domain"/>
    <property type="match status" value="2"/>
</dbReference>
<dbReference type="PROSITE" id="PS51671">
    <property type="entry name" value="ACT"/>
    <property type="match status" value="2"/>
</dbReference>
<dbReference type="AlphaFoldDB" id="A0AAV8RUH9"/>
<dbReference type="Proteomes" id="UP001222027">
    <property type="component" value="Unassembled WGS sequence"/>
</dbReference>
<evidence type="ECO:0000256" key="3">
    <source>
        <dbReference type="ARBA" id="ARBA00022737"/>
    </source>
</evidence>
<dbReference type="CDD" id="cd04897">
    <property type="entry name" value="ACT_ACR_3"/>
    <property type="match status" value="1"/>
</dbReference>
<keyword evidence="4" id="KW-0012">Acyltransferase</keyword>
<name>A0AAV8RUH9_ENSVE</name>
<organism evidence="7 8">
    <name type="scientific">Ensete ventricosum</name>
    <name type="common">Abyssinian banana</name>
    <name type="synonym">Musa ensete</name>
    <dbReference type="NCBI Taxonomy" id="4639"/>
    <lineage>
        <taxon>Eukaryota</taxon>
        <taxon>Viridiplantae</taxon>
        <taxon>Streptophyta</taxon>
        <taxon>Embryophyta</taxon>
        <taxon>Tracheophyta</taxon>
        <taxon>Spermatophyta</taxon>
        <taxon>Magnoliopsida</taxon>
        <taxon>Liliopsida</taxon>
        <taxon>Zingiberales</taxon>
        <taxon>Musaceae</taxon>
        <taxon>Ensete</taxon>
    </lineage>
</organism>
<evidence type="ECO:0000259" key="6">
    <source>
        <dbReference type="PROSITE" id="PS51671"/>
    </source>
</evidence>
<dbReference type="FunFam" id="3.30.559.10:FF:000008">
    <property type="entry name" value="Tryptamine hydroxycinnamoyl transferase"/>
    <property type="match status" value="1"/>
</dbReference>
<keyword evidence="8" id="KW-1185">Reference proteome</keyword>
<proteinExistence type="inferred from homology"/>
<dbReference type="InterPro" id="IPR040217">
    <property type="entry name" value="ACR1-12"/>
</dbReference>
<dbReference type="GO" id="GO:0016747">
    <property type="term" value="F:acyltransferase activity, transferring groups other than amino-acyl groups"/>
    <property type="evidence" value="ECO:0007669"/>
    <property type="project" value="UniProtKB-ARBA"/>
</dbReference>
<evidence type="ECO:0000256" key="5">
    <source>
        <dbReference type="RuleBase" id="RU369043"/>
    </source>
</evidence>
<evidence type="ECO:0000256" key="1">
    <source>
        <dbReference type="ARBA" id="ARBA00009861"/>
    </source>
</evidence>
<dbReference type="InterPro" id="IPR023213">
    <property type="entry name" value="CAT-like_dom_sf"/>
</dbReference>
<comment type="function">
    <text evidence="5">Binds amino acids.</text>
</comment>
<dbReference type="EMBL" id="JAQQAF010000001">
    <property type="protein sequence ID" value="KAJ8510149.1"/>
    <property type="molecule type" value="Genomic_DNA"/>
</dbReference>
<evidence type="ECO:0000256" key="4">
    <source>
        <dbReference type="ARBA" id="ARBA00023315"/>
    </source>
</evidence>
<dbReference type="GO" id="GO:0016597">
    <property type="term" value="F:amino acid binding"/>
    <property type="evidence" value="ECO:0007669"/>
    <property type="project" value="UniProtKB-UniRule"/>
</dbReference>
<feature type="domain" description="ACT" evidence="6">
    <location>
        <begin position="127"/>
        <end position="204"/>
    </location>
</feature>
<dbReference type="InterPro" id="IPR002912">
    <property type="entry name" value="ACT_dom"/>
</dbReference>
<evidence type="ECO:0000313" key="8">
    <source>
        <dbReference type="Proteomes" id="UP001222027"/>
    </source>
</evidence>
<protein>
    <recommendedName>
        <fullName evidence="5">ACT domain-containing protein ACR</fullName>
    </recommendedName>
    <alternativeName>
        <fullName evidence="5">Protein ACT DOMAIN REPEATS</fullName>
    </alternativeName>
</protein>
<evidence type="ECO:0000256" key="2">
    <source>
        <dbReference type="ARBA" id="ARBA00022679"/>
    </source>
</evidence>
<dbReference type="Gene3D" id="3.30.70.260">
    <property type="match status" value="1"/>
</dbReference>